<evidence type="ECO:0000313" key="1">
    <source>
        <dbReference type="EMBL" id="KAI8427322.1"/>
    </source>
</evidence>
<evidence type="ECO:0000313" key="2">
    <source>
        <dbReference type="Proteomes" id="UP001064048"/>
    </source>
</evidence>
<reference evidence="1 2" key="1">
    <citation type="journal article" date="2022" name="Genome Biol. Evol.">
        <title>The Spruce Budworm Genome: Reconstructing the Evolutionary History of Antifreeze Proteins.</title>
        <authorList>
            <person name="Beliveau C."/>
            <person name="Gagne P."/>
            <person name="Picq S."/>
            <person name="Vernygora O."/>
            <person name="Keeling C.I."/>
            <person name="Pinkney K."/>
            <person name="Doucet D."/>
            <person name="Wen F."/>
            <person name="Johnston J.S."/>
            <person name="Maaroufi H."/>
            <person name="Boyle B."/>
            <person name="Laroche J."/>
            <person name="Dewar K."/>
            <person name="Juretic N."/>
            <person name="Blackburn G."/>
            <person name="Nisole A."/>
            <person name="Brunet B."/>
            <person name="Brandao M."/>
            <person name="Lumley L."/>
            <person name="Duan J."/>
            <person name="Quan G."/>
            <person name="Lucarotti C.J."/>
            <person name="Roe A.D."/>
            <person name="Sperling F.A.H."/>
            <person name="Levesque R.C."/>
            <person name="Cusson M."/>
        </authorList>
    </citation>
    <scope>NUCLEOTIDE SEQUENCE [LARGE SCALE GENOMIC DNA]</scope>
    <source>
        <strain evidence="1">Glfc:IPQL:Cfum</strain>
    </source>
</reference>
<gene>
    <name evidence="1" type="ORF">MSG28_001902</name>
</gene>
<dbReference type="EMBL" id="CM046103">
    <property type="protein sequence ID" value="KAI8427322.1"/>
    <property type="molecule type" value="Genomic_DNA"/>
</dbReference>
<name>A0ACC0JTJ5_CHOFU</name>
<sequence>MASLAHSLLALALVALLQAVSAEPRGSLVSWLSGMLKSGHRRQECTTVLFGARSGSKYELPPIYITVANSDVKIDDRRIGVEVIGEEVTVCNRRGDLKPRVTQTFPNSLDYVKVVLGFCDPPPVDMEMRVTRFVRTIF</sequence>
<accession>A0ACC0JTJ5</accession>
<proteinExistence type="predicted"/>
<protein>
    <submittedName>
        <fullName evidence="1">Uncharacterized protein</fullName>
    </submittedName>
</protein>
<comment type="caution">
    <text evidence="1">The sequence shown here is derived from an EMBL/GenBank/DDBJ whole genome shotgun (WGS) entry which is preliminary data.</text>
</comment>
<dbReference type="Proteomes" id="UP001064048">
    <property type="component" value="Chromosome 3"/>
</dbReference>
<keyword evidence="2" id="KW-1185">Reference proteome</keyword>
<organism evidence="1 2">
    <name type="scientific">Choristoneura fumiferana</name>
    <name type="common">Spruce budworm moth</name>
    <name type="synonym">Archips fumiferana</name>
    <dbReference type="NCBI Taxonomy" id="7141"/>
    <lineage>
        <taxon>Eukaryota</taxon>
        <taxon>Metazoa</taxon>
        <taxon>Ecdysozoa</taxon>
        <taxon>Arthropoda</taxon>
        <taxon>Hexapoda</taxon>
        <taxon>Insecta</taxon>
        <taxon>Pterygota</taxon>
        <taxon>Neoptera</taxon>
        <taxon>Endopterygota</taxon>
        <taxon>Lepidoptera</taxon>
        <taxon>Glossata</taxon>
        <taxon>Ditrysia</taxon>
        <taxon>Tortricoidea</taxon>
        <taxon>Tortricidae</taxon>
        <taxon>Tortricinae</taxon>
        <taxon>Choristoneura</taxon>
    </lineage>
</organism>